<dbReference type="NCBIfam" id="TIGR00649">
    <property type="entry name" value="MG423"/>
    <property type="match status" value="1"/>
</dbReference>
<evidence type="ECO:0000256" key="6">
    <source>
        <dbReference type="ARBA" id="ARBA00022723"/>
    </source>
</evidence>
<dbReference type="GO" id="GO:0004534">
    <property type="term" value="F:5'-3' RNA exonuclease activity"/>
    <property type="evidence" value="ECO:0007669"/>
    <property type="project" value="UniProtKB-UniRule"/>
</dbReference>
<keyword evidence="8 12" id="KW-0378">Hydrolase</keyword>
<evidence type="ECO:0000256" key="8">
    <source>
        <dbReference type="ARBA" id="ARBA00022801"/>
    </source>
</evidence>
<comment type="subunit">
    <text evidence="12">Homodimer, may be a subunit of the RNA degradosome.</text>
</comment>
<protein>
    <recommendedName>
        <fullName evidence="12">Ribonuclease J</fullName>
        <shortName evidence="12">RNase J</shortName>
        <ecNumber evidence="12">3.1.-.-</ecNumber>
    </recommendedName>
</protein>
<evidence type="ECO:0000256" key="11">
    <source>
        <dbReference type="ARBA" id="ARBA00022884"/>
    </source>
</evidence>
<reference evidence="14" key="2">
    <citation type="submission" date="2020-09" db="EMBL/GenBank/DDBJ databases">
        <authorList>
            <person name="Sun Q."/>
            <person name="Zhou Y."/>
        </authorList>
    </citation>
    <scope>NUCLEOTIDE SEQUENCE</scope>
    <source>
        <strain evidence="14">CGMCC 1.15533</strain>
    </source>
</reference>
<dbReference type="EC" id="3.1.-.-" evidence="12"/>
<keyword evidence="15" id="KW-1185">Reference proteome</keyword>
<dbReference type="Pfam" id="PF17770">
    <property type="entry name" value="RNase_J_C"/>
    <property type="match status" value="1"/>
</dbReference>
<sequence length="553" mass="61085">MNNIKIVALGGVRENGKNLYVAEVDDSIFVLDAGLKYPENEQLGVDVVIPTMDYLFEQKDRIAGVFLTHGHADAIGALPYLLAEAKVPVFGSELTIELAKLFVKGNDAVKKFNDFHVIDEDTEIDFGGTVVSFFRTTHSIPESLGIVLKTSEGNIVYTGDFRFDQTASSSYATDFGRLGEIGREGVLALLSDSANADSNVQVASDSEVGKEITDTISDWEGRVIVAAVASNLSRIQQVFDAAAASDRRVVLTGFDIENIVRTALRLKKLFLADERILIKPKEMSQFEDHELIILETGRMGEPINGLRKMSIGRHRYVEIKEGDLVYIVTTPSIAKEAVVARVENMIYQAGGVVKLITQSLRVSGHANERDLQLMLNLLKPNYLFPIQGEYRELAAHAKAAMAVGMAPERILLPKRGQVMAYEKGEFVPAGSVPAGDVLIDGNAIGDVGNIVLRDRKVLSEDGIFIVAITVNRREKKIISKAKVHTRGFIYVKKSRDILRESADLINKTVEDYLAQDSFDWGELKGAVRDNLSKYLFDQTKRRPAILPVVMEVR</sequence>
<name>A0A917A8B1_9STRE</name>
<comment type="cofactor">
    <cofactor evidence="1">
        <name>Zn(2+)</name>
        <dbReference type="ChEBI" id="CHEBI:29105"/>
    </cofactor>
</comment>
<dbReference type="InterPro" id="IPR030854">
    <property type="entry name" value="RNase_J_bac"/>
</dbReference>
<dbReference type="Pfam" id="PF07521">
    <property type="entry name" value="RMMBL"/>
    <property type="match status" value="1"/>
</dbReference>
<keyword evidence="10 12" id="KW-0269">Exonuclease</keyword>
<evidence type="ECO:0000256" key="4">
    <source>
        <dbReference type="ARBA" id="ARBA00022552"/>
    </source>
</evidence>
<dbReference type="FunFam" id="3.10.20.580:FF:000001">
    <property type="entry name" value="Ribonuclease J"/>
    <property type="match status" value="1"/>
</dbReference>
<evidence type="ECO:0000313" key="14">
    <source>
        <dbReference type="EMBL" id="GGE30323.1"/>
    </source>
</evidence>
<dbReference type="InterPro" id="IPR036866">
    <property type="entry name" value="RibonucZ/Hydroxyglut_hydro"/>
</dbReference>
<dbReference type="InterPro" id="IPR011108">
    <property type="entry name" value="RMMBL"/>
</dbReference>
<dbReference type="GO" id="GO:0008270">
    <property type="term" value="F:zinc ion binding"/>
    <property type="evidence" value="ECO:0007669"/>
    <property type="project" value="InterPro"/>
</dbReference>
<keyword evidence="9" id="KW-0862">Zinc</keyword>
<organism evidence="14 15">
    <name type="scientific">Streptococcus himalayensis</name>
    <dbReference type="NCBI Taxonomy" id="1888195"/>
    <lineage>
        <taxon>Bacteria</taxon>
        <taxon>Bacillati</taxon>
        <taxon>Bacillota</taxon>
        <taxon>Bacilli</taxon>
        <taxon>Lactobacillales</taxon>
        <taxon>Streptococcaceae</taxon>
        <taxon>Streptococcus</taxon>
    </lineage>
</organism>
<keyword evidence="11 12" id="KW-0694">RNA-binding</keyword>
<dbReference type="Proteomes" id="UP000660801">
    <property type="component" value="Unassembled WGS sequence"/>
</dbReference>
<dbReference type="InterPro" id="IPR001279">
    <property type="entry name" value="Metallo-B-lactamas"/>
</dbReference>
<dbReference type="AlphaFoldDB" id="A0A917A8B1"/>
<dbReference type="GO" id="GO:0005737">
    <property type="term" value="C:cytoplasm"/>
    <property type="evidence" value="ECO:0007669"/>
    <property type="project" value="UniProtKB-SubCell"/>
</dbReference>
<dbReference type="OrthoDB" id="9758375at2"/>
<comment type="subcellular location">
    <subcellularLocation>
        <location evidence="2 12">Cytoplasm</location>
    </subcellularLocation>
</comment>
<evidence type="ECO:0000256" key="2">
    <source>
        <dbReference type="ARBA" id="ARBA00004496"/>
    </source>
</evidence>
<dbReference type="GO" id="GO:0006364">
    <property type="term" value="P:rRNA processing"/>
    <property type="evidence" value="ECO:0007669"/>
    <property type="project" value="UniProtKB-UniRule"/>
</dbReference>
<evidence type="ECO:0000256" key="5">
    <source>
        <dbReference type="ARBA" id="ARBA00022722"/>
    </source>
</evidence>
<dbReference type="Gene3D" id="3.60.15.10">
    <property type="entry name" value="Ribonuclease Z/Hydroxyacylglutathione hydrolase-like"/>
    <property type="match status" value="1"/>
</dbReference>
<keyword evidence="6" id="KW-0479">Metal-binding</keyword>
<dbReference type="RefSeq" id="WP_068993122.1">
    <property type="nucleotide sequence ID" value="NZ_BMJN01000012.1"/>
</dbReference>
<dbReference type="GO" id="GO:0003723">
    <property type="term" value="F:RNA binding"/>
    <property type="evidence" value="ECO:0007669"/>
    <property type="project" value="UniProtKB-UniRule"/>
</dbReference>
<dbReference type="Gene3D" id="3.10.20.580">
    <property type="match status" value="1"/>
</dbReference>
<comment type="function">
    <text evidence="12">An RNase that has 5'-3' exonuclease and possibly endonuclease activity. Involved in maturation of rRNA and in some organisms also mRNA maturation and/or decay.</text>
</comment>
<dbReference type="SMART" id="SM00849">
    <property type="entry name" value="Lactamase_B"/>
    <property type="match status" value="1"/>
</dbReference>
<dbReference type="PANTHER" id="PTHR43694:SF4">
    <property type="entry name" value="RIBONUCLEASE J 2"/>
    <property type="match status" value="1"/>
</dbReference>
<evidence type="ECO:0000259" key="13">
    <source>
        <dbReference type="SMART" id="SM00849"/>
    </source>
</evidence>
<feature type="domain" description="Metallo-beta-lactamase" evidence="13">
    <location>
        <begin position="16"/>
        <end position="212"/>
    </location>
</feature>
<evidence type="ECO:0000256" key="7">
    <source>
        <dbReference type="ARBA" id="ARBA00022759"/>
    </source>
</evidence>
<dbReference type="HAMAP" id="MF_01491">
    <property type="entry name" value="RNase_J_bact"/>
    <property type="match status" value="1"/>
</dbReference>
<evidence type="ECO:0000256" key="10">
    <source>
        <dbReference type="ARBA" id="ARBA00022839"/>
    </source>
</evidence>
<dbReference type="PANTHER" id="PTHR43694">
    <property type="entry name" value="RIBONUCLEASE J"/>
    <property type="match status" value="1"/>
</dbReference>
<dbReference type="InterPro" id="IPR041636">
    <property type="entry name" value="RNase_J_C"/>
</dbReference>
<keyword evidence="7 12" id="KW-0255">Endonuclease</keyword>
<evidence type="ECO:0000256" key="9">
    <source>
        <dbReference type="ARBA" id="ARBA00022833"/>
    </source>
</evidence>
<dbReference type="GO" id="GO:0004521">
    <property type="term" value="F:RNA endonuclease activity"/>
    <property type="evidence" value="ECO:0007669"/>
    <property type="project" value="UniProtKB-UniRule"/>
</dbReference>
<dbReference type="InterPro" id="IPR055132">
    <property type="entry name" value="RNase_J_b_CASP"/>
</dbReference>
<dbReference type="EMBL" id="BMJN01000012">
    <property type="protein sequence ID" value="GGE30323.1"/>
    <property type="molecule type" value="Genomic_DNA"/>
</dbReference>
<dbReference type="SUPFAM" id="SSF56281">
    <property type="entry name" value="Metallo-hydrolase/oxidoreductase"/>
    <property type="match status" value="1"/>
</dbReference>
<dbReference type="InterPro" id="IPR042173">
    <property type="entry name" value="RNase_J_2"/>
</dbReference>
<keyword evidence="3 12" id="KW-0963">Cytoplasm</keyword>
<evidence type="ECO:0000313" key="15">
    <source>
        <dbReference type="Proteomes" id="UP000660801"/>
    </source>
</evidence>
<evidence type="ECO:0000256" key="1">
    <source>
        <dbReference type="ARBA" id="ARBA00001947"/>
    </source>
</evidence>
<evidence type="ECO:0000256" key="12">
    <source>
        <dbReference type="HAMAP-Rule" id="MF_01491"/>
    </source>
</evidence>
<keyword evidence="4 12" id="KW-0698">rRNA processing</keyword>
<dbReference type="Gene3D" id="3.40.50.10710">
    <property type="entry name" value="Metallo-hydrolase/oxidoreductase"/>
    <property type="match status" value="1"/>
</dbReference>
<dbReference type="CDD" id="cd07714">
    <property type="entry name" value="RNaseJ_MBL-fold"/>
    <property type="match status" value="1"/>
</dbReference>
<keyword evidence="5 12" id="KW-0540">Nuclease</keyword>
<dbReference type="InterPro" id="IPR004613">
    <property type="entry name" value="RNase_J"/>
</dbReference>
<proteinExistence type="inferred from homology"/>
<comment type="caution">
    <text evidence="12">Lacks conserved residue(s) required for the propagation of feature annotation.</text>
</comment>
<comment type="caution">
    <text evidence="14">The sequence shown here is derived from an EMBL/GenBank/DDBJ whole genome shotgun (WGS) entry which is preliminary data.</text>
</comment>
<dbReference type="Pfam" id="PF22505">
    <property type="entry name" value="RNase_J_b_CASP"/>
    <property type="match status" value="1"/>
</dbReference>
<comment type="similarity">
    <text evidence="12">Belongs to the metallo-beta-lactamase superfamily. RNA-metabolizing metallo-beta-lactamase-like family. Bacterial RNase J subfamily.</text>
</comment>
<reference evidence="14" key="1">
    <citation type="journal article" date="2014" name="Int. J. Syst. Evol. Microbiol.">
        <title>Complete genome sequence of Corynebacterium casei LMG S-19264T (=DSM 44701T), isolated from a smear-ripened cheese.</title>
        <authorList>
            <consortium name="US DOE Joint Genome Institute (JGI-PGF)"/>
            <person name="Walter F."/>
            <person name="Albersmeier A."/>
            <person name="Kalinowski J."/>
            <person name="Ruckert C."/>
        </authorList>
    </citation>
    <scope>NUCLEOTIDE SEQUENCE</scope>
    <source>
        <strain evidence="14">CGMCC 1.15533</strain>
    </source>
</reference>
<evidence type="ECO:0000256" key="3">
    <source>
        <dbReference type="ARBA" id="ARBA00022490"/>
    </source>
</evidence>
<accession>A0A917A8B1</accession>
<gene>
    <name evidence="12 14" type="primary">rnj</name>
    <name evidence="14" type="ORF">GCM10011510_09430</name>
</gene>
<dbReference type="Pfam" id="PF00753">
    <property type="entry name" value="Lactamase_B"/>
    <property type="match status" value="1"/>
</dbReference>